<keyword evidence="3" id="KW-1185">Reference proteome</keyword>
<proteinExistence type="predicted"/>
<comment type="caution">
    <text evidence="2">The sequence shown here is derived from an EMBL/GenBank/DDBJ whole genome shotgun (WGS) entry which is preliminary data.</text>
</comment>
<evidence type="ECO:0000313" key="2">
    <source>
        <dbReference type="EMBL" id="MBS2967780.1"/>
    </source>
</evidence>
<dbReference type="PROSITE" id="PS51186">
    <property type="entry name" value="GNAT"/>
    <property type="match status" value="1"/>
</dbReference>
<organism evidence="2 3">
    <name type="scientific">Metabacillus flavus</name>
    <dbReference type="NCBI Taxonomy" id="2823519"/>
    <lineage>
        <taxon>Bacteria</taxon>
        <taxon>Bacillati</taxon>
        <taxon>Bacillota</taxon>
        <taxon>Bacilli</taxon>
        <taxon>Bacillales</taxon>
        <taxon>Bacillaceae</taxon>
        <taxon>Metabacillus</taxon>
    </lineage>
</organism>
<reference evidence="2 3" key="1">
    <citation type="submission" date="2021-04" db="EMBL/GenBank/DDBJ databases">
        <title>Metabacillus sp. strain KIGAM252 whole genome sequence.</title>
        <authorList>
            <person name="Seo M.-J."/>
            <person name="Cho E.-S."/>
            <person name="Hwang C.Y."/>
            <person name="Yoon D.J."/>
        </authorList>
    </citation>
    <scope>NUCLEOTIDE SEQUENCE [LARGE SCALE GENOMIC DNA]</scope>
    <source>
        <strain evidence="2 3">KIGAM252</strain>
    </source>
</reference>
<dbReference type="GO" id="GO:0016746">
    <property type="term" value="F:acyltransferase activity"/>
    <property type="evidence" value="ECO:0007669"/>
    <property type="project" value="UniProtKB-KW"/>
</dbReference>
<evidence type="ECO:0000259" key="1">
    <source>
        <dbReference type="PROSITE" id="PS51186"/>
    </source>
</evidence>
<name>A0ABS5LAM9_9BACI</name>
<dbReference type="Gene3D" id="3.40.630.30">
    <property type="match status" value="1"/>
</dbReference>
<keyword evidence="2" id="KW-0808">Transferase</keyword>
<accession>A0ABS5LAM9</accession>
<dbReference type="SUPFAM" id="SSF55729">
    <property type="entry name" value="Acyl-CoA N-acyltransferases (Nat)"/>
    <property type="match status" value="1"/>
</dbReference>
<dbReference type="InterPro" id="IPR016181">
    <property type="entry name" value="Acyl_CoA_acyltransferase"/>
</dbReference>
<feature type="domain" description="N-acetyltransferase" evidence="1">
    <location>
        <begin position="3"/>
        <end position="173"/>
    </location>
</feature>
<sequence>MTITWKEITLHNQEGFKEAMAMYDQAFPIEIREPHNVFQNSMRNGSYRFLMGMEGEEILSFATGHYLKEVNAGFIVYLLANPLVRSLGIGSQTLLKLEERIEDARSAGHDSIEAIILETEKPELVHTEEEKEDCVKRTRFYNKNGYQVAEEIQYVQPPLFEGQIPVPLNLYVKNHQQEAISKERMLEYIQAMYLNKYGLANGVDQAVLSDLLANMQ</sequence>
<dbReference type="Pfam" id="PF00583">
    <property type="entry name" value="Acetyltransf_1"/>
    <property type="match status" value="1"/>
</dbReference>
<keyword evidence="2" id="KW-0012">Acyltransferase</keyword>
<dbReference type="EMBL" id="JAGVRK010000001">
    <property type="protein sequence ID" value="MBS2967780.1"/>
    <property type="molecule type" value="Genomic_DNA"/>
</dbReference>
<dbReference type="RefSeq" id="WP_211556446.1">
    <property type="nucleotide sequence ID" value="NZ_JAGVRK010000001.1"/>
</dbReference>
<dbReference type="InterPro" id="IPR000182">
    <property type="entry name" value="GNAT_dom"/>
</dbReference>
<dbReference type="EC" id="2.3.1.-" evidence="2"/>
<dbReference type="Proteomes" id="UP000682403">
    <property type="component" value="Unassembled WGS sequence"/>
</dbReference>
<evidence type="ECO:0000313" key="3">
    <source>
        <dbReference type="Proteomes" id="UP000682403"/>
    </source>
</evidence>
<protein>
    <submittedName>
        <fullName evidence="2">GNAT family N-acetyltransferase</fullName>
        <ecNumber evidence="2">2.3.1.-</ecNumber>
    </submittedName>
</protein>
<gene>
    <name evidence="2" type="ORF">J9317_03195</name>
</gene>